<dbReference type="InterPro" id="IPR013785">
    <property type="entry name" value="Aldolase_TIM"/>
</dbReference>
<protein>
    <recommendedName>
        <fullName evidence="2">alpha-galactosidase</fullName>
        <ecNumber evidence="2">3.2.1.22</ecNumber>
    </recommendedName>
</protein>
<dbReference type="Pfam" id="PF02065">
    <property type="entry name" value="Melibiase"/>
    <property type="match status" value="1"/>
</dbReference>
<proteinExistence type="predicted"/>
<dbReference type="PRINTS" id="PR00743">
    <property type="entry name" value="GLHYDRLASE36"/>
</dbReference>
<evidence type="ECO:0000259" key="3">
    <source>
        <dbReference type="Pfam" id="PF16875"/>
    </source>
</evidence>
<dbReference type="EC" id="3.2.1.22" evidence="2"/>
<evidence type="ECO:0000256" key="2">
    <source>
        <dbReference type="ARBA" id="ARBA00012755"/>
    </source>
</evidence>
<name>A0ABY5I937_9FIRM</name>
<sequence length="160" mass="18705">MFAFQLIYSGNFIAQAEMDQFGNVRSQIGINSDSFQWTLHPGESFTTPEAILNYSQNGLNEMSQNFHWLYQYHLMPRRFIDKRRPVLLNSWEGMYYDVSIDKIDRQTDLAKELGIDLFVLDDGWFRLGNTSESGIGDWQCNESKLPGGIKEFHNWFMTKV</sequence>
<dbReference type="EMBL" id="CP101620">
    <property type="protein sequence ID" value="UTY40889.1"/>
    <property type="molecule type" value="Genomic_DNA"/>
</dbReference>
<dbReference type="Pfam" id="PF16875">
    <property type="entry name" value="Glyco_hydro_36N"/>
    <property type="match status" value="1"/>
</dbReference>
<gene>
    <name evidence="4" type="ORF">NMU03_16030</name>
</gene>
<dbReference type="InterPro" id="IPR017853">
    <property type="entry name" value="GH"/>
</dbReference>
<accession>A0ABY5I937</accession>
<dbReference type="InterPro" id="IPR038417">
    <property type="entry name" value="Alpga-gal_N_sf"/>
</dbReference>
<dbReference type="Gene3D" id="2.70.98.60">
    <property type="entry name" value="alpha-galactosidase from lactobacil brevis"/>
    <property type="match status" value="1"/>
</dbReference>
<evidence type="ECO:0000313" key="4">
    <source>
        <dbReference type="EMBL" id="UTY40889.1"/>
    </source>
</evidence>
<keyword evidence="4" id="KW-0326">Glycosidase</keyword>
<comment type="catalytic activity">
    <reaction evidence="1">
        <text>Hydrolysis of terminal, non-reducing alpha-D-galactose residues in alpha-D-galactosides, including galactose oligosaccharides, galactomannans and galactolipids.</text>
        <dbReference type="EC" id="3.2.1.22"/>
    </reaction>
</comment>
<dbReference type="GO" id="GO:0004557">
    <property type="term" value="F:alpha-galactosidase activity"/>
    <property type="evidence" value="ECO:0007669"/>
    <property type="project" value="UniProtKB-EC"/>
</dbReference>
<organism evidence="4 5">
    <name type="scientific">Allocoprobacillus halotolerans</name>
    <dbReference type="NCBI Taxonomy" id="2944914"/>
    <lineage>
        <taxon>Bacteria</taxon>
        <taxon>Bacillati</taxon>
        <taxon>Bacillota</taxon>
        <taxon>Erysipelotrichia</taxon>
        <taxon>Erysipelotrichales</taxon>
        <taxon>Erysipelotrichaceae</taxon>
        <taxon>Allocoprobacillus</taxon>
    </lineage>
</organism>
<reference evidence="4" key="1">
    <citation type="submission" date="2022-07" db="EMBL/GenBank/DDBJ databases">
        <title>Faecal culturing of patients with breast cancer.</title>
        <authorList>
            <person name="Teng N.M.Y."/>
            <person name="Kiu R."/>
            <person name="Evans R."/>
            <person name="Baker D.J."/>
            <person name="Zenner C."/>
            <person name="Robinson S.D."/>
            <person name="Hall L.J."/>
        </authorList>
    </citation>
    <scope>NUCLEOTIDE SEQUENCE</scope>
    <source>
        <strain evidence="4">LH1062</strain>
    </source>
</reference>
<dbReference type="InterPro" id="IPR031704">
    <property type="entry name" value="Glyco_hydro_36_N"/>
</dbReference>
<dbReference type="SUPFAM" id="SSF51445">
    <property type="entry name" value="(Trans)glycosidases"/>
    <property type="match status" value="1"/>
</dbReference>
<dbReference type="Gene3D" id="3.20.20.70">
    <property type="entry name" value="Aldolase class I"/>
    <property type="match status" value="1"/>
</dbReference>
<evidence type="ECO:0000313" key="5">
    <source>
        <dbReference type="Proteomes" id="UP001060112"/>
    </source>
</evidence>
<dbReference type="Proteomes" id="UP001060112">
    <property type="component" value="Chromosome"/>
</dbReference>
<evidence type="ECO:0000256" key="1">
    <source>
        <dbReference type="ARBA" id="ARBA00001255"/>
    </source>
</evidence>
<keyword evidence="4" id="KW-0378">Hydrolase</keyword>
<dbReference type="InterPro" id="IPR002252">
    <property type="entry name" value="Glyco_hydro_36"/>
</dbReference>
<feature type="domain" description="Glycosyl hydrolase family 36 N-terminal" evidence="3">
    <location>
        <begin position="2"/>
        <end position="39"/>
    </location>
</feature>
<keyword evidence="5" id="KW-1185">Reference proteome</keyword>